<keyword evidence="2" id="KW-0614">Plasmid</keyword>
<dbReference type="EMBL" id="CP064790">
    <property type="protein sequence ID" value="QSG13426.1"/>
    <property type="molecule type" value="Genomic_DNA"/>
</dbReference>
<evidence type="ECO:0000313" key="2">
    <source>
        <dbReference type="EMBL" id="QSG13426.1"/>
    </source>
</evidence>
<protein>
    <submittedName>
        <fullName evidence="2">Uncharacterized protein</fullName>
    </submittedName>
</protein>
<accession>A0A897NTB2</accession>
<evidence type="ECO:0000313" key="3">
    <source>
        <dbReference type="Proteomes" id="UP000663305"/>
    </source>
</evidence>
<proteinExistence type="predicted"/>
<dbReference type="AlphaFoldDB" id="A0A897NTB2"/>
<geneLocation type="plasmid" evidence="2 3">
    <name>pHSR-Bgl01</name>
</geneLocation>
<feature type="compositionally biased region" description="Low complexity" evidence="1">
    <location>
        <begin position="116"/>
        <end position="127"/>
    </location>
</feature>
<sequence length="179" mass="19367">MARGRPVFGSHRAEFAFVGVVVAVIGIVDEVDGDDSRPVRVGNRYGKASEQEVGDELKPLPVERMEPREDGVVTWCSVGVVAGFPNRGLVDAGQYDDEPDVAGVEGGPSTPGNGSGAMTSSATSLTSEAERYPSRSEILNTSRSRHFLVVNSTIQLHQLRRLKNIDLARDSLQYIDCHK</sequence>
<organism evidence="2 3">
    <name type="scientific">Halapricum desulfuricans</name>
    <dbReference type="NCBI Taxonomy" id="2841257"/>
    <lineage>
        <taxon>Archaea</taxon>
        <taxon>Methanobacteriati</taxon>
        <taxon>Methanobacteriota</taxon>
        <taxon>Stenosarchaea group</taxon>
        <taxon>Halobacteria</taxon>
        <taxon>Halobacteriales</taxon>
        <taxon>Haloarculaceae</taxon>
        <taxon>Halapricum</taxon>
    </lineage>
</organism>
<reference evidence="2" key="1">
    <citation type="submission" date="2020-11" db="EMBL/GenBank/DDBJ databases">
        <title>Carbohydrate-dependent, anaerobic sulfur respiration: A novel catabolism in halophilic archaea.</title>
        <authorList>
            <person name="Sorokin D.Y."/>
            <person name="Messina E."/>
            <person name="Smedile F."/>
            <person name="La Cono V."/>
            <person name="Hallsworth J.E."/>
            <person name="Yakimov M.M."/>
        </authorList>
    </citation>
    <scope>NUCLEOTIDE SEQUENCE</scope>
    <source>
        <strain evidence="2">HSR-Bgl</strain>
        <plasmid evidence="2">pHSR-Bgl01</plasmid>
    </source>
</reference>
<feature type="region of interest" description="Disordered" evidence="1">
    <location>
        <begin position="99"/>
        <end position="133"/>
    </location>
</feature>
<dbReference type="Proteomes" id="UP000663305">
    <property type="component" value="Plasmid pHSR-Bgl01"/>
</dbReference>
<gene>
    <name evidence="2" type="ORF">HSBGL_4012</name>
</gene>
<name>A0A897NTB2_9EURY</name>
<evidence type="ECO:0000256" key="1">
    <source>
        <dbReference type="SAM" id="MobiDB-lite"/>
    </source>
</evidence>